<name>A0AAV7Q5M6_PLEWA</name>
<evidence type="ECO:0000313" key="1">
    <source>
        <dbReference type="EMBL" id="KAJ1135623.1"/>
    </source>
</evidence>
<evidence type="ECO:0000313" key="2">
    <source>
        <dbReference type="Proteomes" id="UP001066276"/>
    </source>
</evidence>
<dbReference type="EMBL" id="JANPWB010000010">
    <property type="protein sequence ID" value="KAJ1135623.1"/>
    <property type="molecule type" value="Genomic_DNA"/>
</dbReference>
<keyword evidence="2" id="KW-1185">Reference proteome</keyword>
<organism evidence="1 2">
    <name type="scientific">Pleurodeles waltl</name>
    <name type="common">Iberian ribbed newt</name>
    <dbReference type="NCBI Taxonomy" id="8319"/>
    <lineage>
        <taxon>Eukaryota</taxon>
        <taxon>Metazoa</taxon>
        <taxon>Chordata</taxon>
        <taxon>Craniata</taxon>
        <taxon>Vertebrata</taxon>
        <taxon>Euteleostomi</taxon>
        <taxon>Amphibia</taxon>
        <taxon>Batrachia</taxon>
        <taxon>Caudata</taxon>
        <taxon>Salamandroidea</taxon>
        <taxon>Salamandridae</taxon>
        <taxon>Pleurodelinae</taxon>
        <taxon>Pleurodeles</taxon>
    </lineage>
</organism>
<accession>A0AAV7Q5M6</accession>
<dbReference type="Proteomes" id="UP001066276">
    <property type="component" value="Chromosome 6"/>
</dbReference>
<dbReference type="AlphaFoldDB" id="A0AAV7Q5M6"/>
<sequence length="89" mass="9910">MTPPSVDVRNKYGRLIKPDRLDKARGSRILNRLQLSNKSAEAGNCWAMLLYVERRPRFGLLHNDTPCLAASALTSSLPDEQSILSVVLC</sequence>
<gene>
    <name evidence="1" type="ORF">NDU88_002061</name>
</gene>
<proteinExistence type="predicted"/>
<comment type="caution">
    <text evidence="1">The sequence shown here is derived from an EMBL/GenBank/DDBJ whole genome shotgun (WGS) entry which is preliminary data.</text>
</comment>
<protein>
    <submittedName>
        <fullName evidence="1">Uncharacterized protein</fullName>
    </submittedName>
</protein>
<reference evidence="1" key="1">
    <citation type="journal article" date="2022" name="bioRxiv">
        <title>Sequencing and chromosome-scale assembly of the giantPleurodeles waltlgenome.</title>
        <authorList>
            <person name="Brown T."/>
            <person name="Elewa A."/>
            <person name="Iarovenko S."/>
            <person name="Subramanian E."/>
            <person name="Araus A.J."/>
            <person name="Petzold A."/>
            <person name="Susuki M."/>
            <person name="Suzuki K.-i.T."/>
            <person name="Hayashi T."/>
            <person name="Toyoda A."/>
            <person name="Oliveira C."/>
            <person name="Osipova E."/>
            <person name="Leigh N.D."/>
            <person name="Simon A."/>
            <person name="Yun M.H."/>
        </authorList>
    </citation>
    <scope>NUCLEOTIDE SEQUENCE</scope>
    <source>
        <strain evidence="1">20211129_DDA</strain>
        <tissue evidence="1">Liver</tissue>
    </source>
</reference>